<dbReference type="Proteomes" id="UP000241462">
    <property type="component" value="Unassembled WGS sequence"/>
</dbReference>
<evidence type="ECO:0000313" key="2">
    <source>
        <dbReference type="Proteomes" id="UP000241462"/>
    </source>
</evidence>
<evidence type="ECO:0000313" key="1">
    <source>
        <dbReference type="EMBL" id="PSS00919.1"/>
    </source>
</evidence>
<dbReference type="EMBL" id="KZ678380">
    <property type="protein sequence ID" value="PSS00919.1"/>
    <property type="molecule type" value="Genomic_DNA"/>
</dbReference>
<proteinExistence type="predicted"/>
<accession>A0A2T3AJZ8</accession>
<sequence>MLLRLPSLPRGLGAGSVGRPAIADPQDIGSSGSQKKSGYLSSICDVACLLVVHLAGNARWHNTQTQTQTQTSSGCCVLAVLAVLAVLRMGASILQLEQYHYMSPWRARDNFQTRAAQVVKDVGGGSPSALHKDDGANGATLHRILREPVLPVKRGVGSRSVGVSEHKPWEQCGDERLAQAAVFGPDIAAWRCK</sequence>
<gene>
    <name evidence="1" type="ORF">BD289DRAFT_450022</name>
</gene>
<dbReference type="InParanoid" id="A0A2T3AJZ8"/>
<name>A0A2T3AJZ8_9PEZI</name>
<protein>
    <submittedName>
        <fullName evidence="1">Uncharacterized protein</fullName>
    </submittedName>
</protein>
<keyword evidence="2" id="KW-1185">Reference proteome</keyword>
<organism evidence="1 2">
    <name type="scientific">Coniella lustricola</name>
    <dbReference type="NCBI Taxonomy" id="2025994"/>
    <lineage>
        <taxon>Eukaryota</taxon>
        <taxon>Fungi</taxon>
        <taxon>Dikarya</taxon>
        <taxon>Ascomycota</taxon>
        <taxon>Pezizomycotina</taxon>
        <taxon>Sordariomycetes</taxon>
        <taxon>Sordariomycetidae</taxon>
        <taxon>Diaporthales</taxon>
        <taxon>Schizoparmaceae</taxon>
        <taxon>Coniella</taxon>
    </lineage>
</organism>
<dbReference type="AlphaFoldDB" id="A0A2T3AJZ8"/>
<reference evidence="1 2" key="1">
    <citation type="journal article" date="2018" name="Mycol. Prog.">
        <title>Coniella lustricola, a new species from submerged detritus.</title>
        <authorList>
            <person name="Raudabaugh D.B."/>
            <person name="Iturriaga T."/>
            <person name="Carver A."/>
            <person name="Mondo S."/>
            <person name="Pangilinan J."/>
            <person name="Lipzen A."/>
            <person name="He G."/>
            <person name="Amirebrahimi M."/>
            <person name="Grigoriev I.V."/>
            <person name="Miller A.N."/>
        </authorList>
    </citation>
    <scope>NUCLEOTIDE SEQUENCE [LARGE SCALE GENOMIC DNA]</scope>
    <source>
        <strain evidence="1 2">B22-T-1</strain>
    </source>
</reference>